<reference evidence="3" key="2">
    <citation type="submission" date="2010-04" db="EMBL/GenBank/DDBJ databases">
        <authorList>
            <person name="Buell R."/>
            <person name="Hamilton J."/>
            <person name="Hostetler J."/>
        </authorList>
    </citation>
    <scope>NUCLEOTIDE SEQUENCE [LARGE SCALE GENOMIC DNA]</scope>
    <source>
        <strain evidence="3">DAOM:BR144</strain>
    </source>
</reference>
<reference evidence="3" key="1">
    <citation type="journal article" date="2010" name="Genome Biol.">
        <title>Genome sequence of the necrotrophic plant pathogen Pythium ultimum reveals original pathogenicity mechanisms and effector repertoire.</title>
        <authorList>
            <person name="Levesque C.A."/>
            <person name="Brouwer H."/>
            <person name="Cano L."/>
            <person name="Hamilton J.P."/>
            <person name="Holt C."/>
            <person name="Huitema E."/>
            <person name="Raffaele S."/>
            <person name="Robideau G.P."/>
            <person name="Thines M."/>
            <person name="Win J."/>
            <person name="Zerillo M.M."/>
            <person name="Beakes G.W."/>
            <person name="Boore J.L."/>
            <person name="Busam D."/>
            <person name="Dumas B."/>
            <person name="Ferriera S."/>
            <person name="Fuerstenberg S.I."/>
            <person name="Gachon C.M."/>
            <person name="Gaulin E."/>
            <person name="Govers F."/>
            <person name="Grenville-Briggs L."/>
            <person name="Horner N."/>
            <person name="Hostetler J."/>
            <person name="Jiang R.H."/>
            <person name="Johnson J."/>
            <person name="Krajaejun T."/>
            <person name="Lin H."/>
            <person name="Meijer H.J."/>
            <person name="Moore B."/>
            <person name="Morris P."/>
            <person name="Phuntmart V."/>
            <person name="Puiu D."/>
            <person name="Shetty J."/>
            <person name="Stajich J.E."/>
            <person name="Tripathy S."/>
            <person name="Wawra S."/>
            <person name="van West P."/>
            <person name="Whitty B.R."/>
            <person name="Coutinho P.M."/>
            <person name="Henrissat B."/>
            <person name="Martin F."/>
            <person name="Thomas P.D."/>
            <person name="Tyler B.M."/>
            <person name="De Vries R.P."/>
            <person name="Kamoun S."/>
            <person name="Yandell M."/>
            <person name="Tisserat N."/>
            <person name="Buell C.R."/>
        </authorList>
    </citation>
    <scope>NUCLEOTIDE SEQUENCE</scope>
    <source>
        <strain evidence="3">DAOM:BR144</strain>
    </source>
</reference>
<dbReference type="AlphaFoldDB" id="K3X6S4"/>
<dbReference type="eggNOG" id="ENOG502S6CS">
    <property type="taxonomic scope" value="Eukaryota"/>
</dbReference>
<dbReference type="InParanoid" id="K3X6S4"/>
<feature type="compositionally biased region" description="Basic and acidic residues" evidence="1">
    <location>
        <begin position="40"/>
        <end position="59"/>
    </location>
</feature>
<dbReference type="HOGENOM" id="CLU_051111_0_0_1"/>
<feature type="region of interest" description="Disordered" evidence="1">
    <location>
        <begin position="37"/>
        <end position="60"/>
    </location>
</feature>
<dbReference type="VEuPathDB" id="FungiDB:PYU1_G012896"/>
<proteinExistence type="predicted"/>
<dbReference type="EMBL" id="GL376607">
    <property type="status" value="NOT_ANNOTATED_CDS"/>
    <property type="molecule type" value="Genomic_DNA"/>
</dbReference>
<dbReference type="STRING" id="431595.K3X6S4"/>
<dbReference type="EnsemblProtists" id="PYU1_T012923">
    <property type="protein sequence ID" value="PYU1_T012923"/>
    <property type="gene ID" value="PYU1_G012896"/>
</dbReference>
<name>K3X6S4_GLOUD</name>
<dbReference type="OMA" id="QPWKNAI"/>
<keyword evidence="3" id="KW-1185">Reference proteome</keyword>
<evidence type="ECO:0000256" key="1">
    <source>
        <dbReference type="SAM" id="MobiDB-lite"/>
    </source>
</evidence>
<dbReference type="Proteomes" id="UP000019132">
    <property type="component" value="Unassembled WGS sequence"/>
</dbReference>
<evidence type="ECO:0000313" key="2">
    <source>
        <dbReference type="EnsemblProtists" id="PYU1_T012923"/>
    </source>
</evidence>
<organism evidence="2 3">
    <name type="scientific">Globisporangium ultimum (strain ATCC 200006 / CBS 805.95 / DAOM BR144)</name>
    <name type="common">Pythium ultimum</name>
    <dbReference type="NCBI Taxonomy" id="431595"/>
    <lineage>
        <taxon>Eukaryota</taxon>
        <taxon>Sar</taxon>
        <taxon>Stramenopiles</taxon>
        <taxon>Oomycota</taxon>
        <taxon>Peronosporomycetes</taxon>
        <taxon>Pythiales</taxon>
        <taxon>Pythiaceae</taxon>
        <taxon>Globisporangium</taxon>
    </lineage>
</organism>
<accession>K3X6S4</accession>
<sequence length="355" mass="39605">MAAPVSEYEAKRLARVRENQQKLLELGVEKLAPKRLARVAKRERTQSDDVADVPRDPPRRSTRISMIAEAGTSLRTQRAAARHMEMVALSMNVQRPKRNSTPPAAYQELDLPSVDVNVAAAALLPAEADAALKAKPSPVKKQRVSSQLLEIDFDHFHARWLGNQIWPKGKQTIMAGACPQHTPLFSRMSGIQLWHNAVVLFVNVQGESMYDNVFHQEPTSESDNEPPAVYFQWFAQQRQHVGSPAIVRLLHAQKGHEGLRLEDASYYTPIASAGPDAGQPEKQMRSSTDPVLLFIRHVDGPYIYCGRLGYLGYRTDSSPLEFRWQLLDIAALDWDKIKMLVDASSAQVDGAAIVV</sequence>
<evidence type="ECO:0000313" key="3">
    <source>
        <dbReference type="Proteomes" id="UP000019132"/>
    </source>
</evidence>
<protein>
    <submittedName>
        <fullName evidence="2">Uncharacterized protein</fullName>
    </submittedName>
</protein>
<reference evidence="2" key="3">
    <citation type="submission" date="2015-02" db="UniProtKB">
        <authorList>
            <consortium name="EnsemblProtists"/>
        </authorList>
    </citation>
    <scope>IDENTIFICATION</scope>
    <source>
        <strain evidence="2">DAOM BR144</strain>
    </source>
</reference>